<accession>A0ABT0JRG5</accession>
<dbReference type="NCBIfam" id="TIGR01731">
    <property type="entry name" value="fil_hemag_20aa"/>
    <property type="match status" value="18"/>
</dbReference>
<dbReference type="RefSeq" id="WP_268264005.1">
    <property type="nucleotide sequence ID" value="NZ_JALQCX010000091.1"/>
</dbReference>
<name>A0ABT0JRG5_9PSED</name>
<evidence type="ECO:0000313" key="3">
    <source>
        <dbReference type="Proteomes" id="UP001155163"/>
    </source>
</evidence>
<dbReference type="NCBIfam" id="TIGR01901">
    <property type="entry name" value="adhes_NPXG"/>
    <property type="match status" value="1"/>
</dbReference>
<dbReference type="InterPro" id="IPR008638">
    <property type="entry name" value="FhaB/CdiA-like_TPS"/>
</dbReference>
<dbReference type="Gene3D" id="2.160.20.10">
    <property type="entry name" value="Single-stranded right-handed beta-helix, Pectin lyase-like"/>
    <property type="match status" value="1"/>
</dbReference>
<dbReference type="InterPro" id="IPR010069">
    <property type="entry name" value="CdiA_FHA1_rpt"/>
</dbReference>
<dbReference type="Proteomes" id="UP001155163">
    <property type="component" value="Unassembled WGS sequence"/>
</dbReference>
<feature type="domain" description="Filamentous haemagglutinin FhaB/tRNA nuclease CdiA-like TPS" evidence="1">
    <location>
        <begin position="1"/>
        <end position="170"/>
    </location>
</feature>
<protein>
    <submittedName>
        <fullName evidence="2">Filamentous hemagglutinin N-terminal domain-containing protein</fullName>
    </submittedName>
</protein>
<feature type="non-terminal residue" evidence="2">
    <location>
        <position position="1"/>
    </location>
</feature>
<sequence length="1407" mass="146304">QLKGYTEVAGKSAHVIVANPYGVTCNGCGFINTPKATLTTGKPVIENGQVQRYQVDQGSVAIEGAGLNASNIDQFEIITRSARINAEIQARQLAVIAGANDVDAKTLNATARTANPADAPQLAIDSSALGGMYAGAIKLVGTEAGVGVKLDGTLIASGGDIQLDANGQLRMTDATAEHGAVAIKAGSLDAQGAVYAGTELKVHTQGELNNHGTLAAANRINLGSGGQLNNHGIIEAGVNLDNSRNLSGDVTLTAQTLNNRGKSVVASRDLTVTATRSLDNQGGTLSGQRQVTVSVGTLDNRNRGRLLSADRLQLNADQVLNGQGGLINSQGSLNATLGHLGNSGGELSSQGRSTLVLAGMDNLTGVVLAQQTLEITGTGELDNQGGLLSGWQGLTLHGTGLNNSHKGTVSSLKGAVDITLSDALNNHQGGALVSQKTLSVKAASLDNSQGGSIDSAASLTLHAITLGNQGGALNAAGDLAFMGTDLDNSHGTFTGKGAVTLDLLGRLINNQGTLSAAGPLLLKRSTKVENQGGELSSQQWLRLFTEELDNRQKGRIAANDSVLVSADGQVQNSDGGEILSREADLQVNADSLDNANGLLQAKSALRLVLAADASNQNGQIIAEQGPLSLKVANLDNRAGHVSALDGAATLETAVDGLLDNREGAVFAQQGLDITAKDLDNGGGQISARQIDLDLGGALNNRQGLIESRSTLSTVAASLDNQLGQLRALGQQSKTRFSISGSFDNRDGSLETANHDLAFDAGDFNNRGGRLLHSGSGVFGMSMANLEDVGGHLKTAGQLTLEAERWTNSSSIQADRLTLKVDHLNQTADGQLLAGNGLTGRGVHWNNDGLIGSDAGLNLDLDGNYSGKGRLSSLGQLDLHAAQLDLADSASIAGGGHTRLNIDGALTSAGRITGQQNLSLTAASINNHGTLGSGADLSLNAATLVNDHGLISSGGHMQLLSTSFTNRYAQVYSLGTLLIAQDDRQTRAELLDNRSGEIESLGQLSIAADTVNNVMDVLEYTEHEKSATSITRLSCNRIPGAGCDDRGGGRINGLWEVAETDRLHVTHSSAAASLNSGADLQIDTDTLTNTSSLITAAGDINIKAETLNNQGLQPQDITTLRRYWSFVNETGNAAARAAAFNARNNPTPSASFAADLSAFIAWTGVLLSSSTQVVDGDQSFAATLQAGGKVNLKVEQTLNNSVIRSFYEYVGAGKTVTDTGVGNGYSTPIRINPQLPPELAQQQVNPLALPGFTLPTGGNGLFRLSGQGSSAVQAPTPAQIAGLPDASTLSRPHKYLIETSPELTNLKTFMSSDYLLSHLGYNPEESAKRLGDGFYEQKLIQQAMVARTGQRFIDGQDSNEHLFKYLMDNALQSKQQLDLSVGVTLTAEQIAALTHDIVWLESHEVNGE</sequence>
<organism evidence="2 3">
    <name type="scientific">Pseudomonas morbosilactucae</name>
    <dbReference type="NCBI Taxonomy" id="2938197"/>
    <lineage>
        <taxon>Bacteria</taxon>
        <taxon>Pseudomonadati</taxon>
        <taxon>Pseudomonadota</taxon>
        <taxon>Gammaproteobacteria</taxon>
        <taxon>Pseudomonadales</taxon>
        <taxon>Pseudomonadaceae</taxon>
        <taxon>Pseudomonas</taxon>
    </lineage>
</organism>
<comment type="caution">
    <text evidence="2">The sequence shown here is derived from an EMBL/GenBank/DDBJ whole genome shotgun (WGS) entry which is preliminary data.</text>
</comment>
<dbReference type="Pfam" id="PF05860">
    <property type="entry name" value="TPS"/>
    <property type="match status" value="1"/>
</dbReference>
<feature type="non-terminal residue" evidence="2">
    <location>
        <position position="1407"/>
    </location>
</feature>
<keyword evidence="3" id="KW-1185">Reference proteome</keyword>
<proteinExistence type="predicted"/>
<dbReference type="SUPFAM" id="SSF51126">
    <property type="entry name" value="Pectin lyase-like"/>
    <property type="match status" value="1"/>
</dbReference>
<dbReference type="InterPro" id="IPR008619">
    <property type="entry name" value="Filamentous_hemagglutn_rpt"/>
</dbReference>
<dbReference type="InterPro" id="IPR012334">
    <property type="entry name" value="Pectin_lyas_fold"/>
</dbReference>
<dbReference type="Pfam" id="PF05594">
    <property type="entry name" value="Fil_haemagg"/>
    <property type="match status" value="9"/>
</dbReference>
<gene>
    <name evidence="2" type="ORF">M1B35_31310</name>
</gene>
<evidence type="ECO:0000259" key="1">
    <source>
        <dbReference type="Pfam" id="PF05860"/>
    </source>
</evidence>
<reference evidence="2 3" key="1">
    <citation type="journal article" date="2022" name="Int. J. Syst. Evol. Microbiol.">
        <title>Pseudomonas aegrilactucae sp. nov. and Pseudomonas morbosilactucae sp. nov., pathogens causing bacterial rot of lettuce in Japan.</title>
        <authorList>
            <person name="Sawada H."/>
            <person name="Fujikawa T."/>
            <person name="Satou M."/>
        </authorList>
    </citation>
    <scope>NUCLEOTIDE SEQUENCE [LARGE SCALE GENOMIC DNA]</scope>
    <source>
        <strain evidence="2 3">MAFF 302046</strain>
    </source>
</reference>
<evidence type="ECO:0000313" key="2">
    <source>
        <dbReference type="EMBL" id="MCK9818491.1"/>
    </source>
</evidence>
<dbReference type="InterPro" id="IPR011050">
    <property type="entry name" value="Pectin_lyase_fold/virulence"/>
</dbReference>
<reference evidence="2 3" key="2">
    <citation type="journal article" date="2023" name="Plant Pathol.">
        <title>Dismantling and reorganizing Pseudomonas marginalis sensu#lato.</title>
        <authorList>
            <person name="Sawada H."/>
            <person name="Fujikawa T."/>
            <person name="Satou M."/>
        </authorList>
    </citation>
    <scope>NUCLEOTIDE SEQUENCE [LARGE SCALE GENOMIC DNA]</scope>
    <source>
        <strain evidence="2 3">MAFF 302046</strain>
    </source>
</reference>
<dbReference type="EMBL" id="JALQCX010000091">
    <property type="protein sequence ID" value="MCK9818491.1"/>
    <property type="molecule type" value="Genomic_DNA"/>
</dbReference>